<dbReference type="Pfam" id="PF09818">
    <property type="entry name" value="ABC_ATPase"/>
    <property type="match status" value="1"/>
</dbReference>
<comment type="caution">
    <text evidence="3">The sequence shown here is derived from an EMBL/GenBank/DDBJ whole genome shotgun (WGS) entry which is preliminary data.</text>
</comment>
<reference evidence="4" key="1">
    <citation type="journal article" date="2019" name="Nat. Commun.">
        <title>Expansion of phycobilisome linker gene families in mesophilic red algae.</title>
        <authorList>
            <person name="Lee J."/>
            <person name="Kim D."/>
            <person name="Bhattacharya D."/>
            <person name="Yoon H.S."/>
        </authorList>
    </citation>
    <scope>NUCLEOTIDE SEQUENCE [LARGE SCALE GENOMIC DNA]</scope>
    <source>
        <strain evidence="4">CCMP 1328</strain>
    </source>
</reference>
<evidence type="ECO:0000313" key="3">
    <source>
        <dbReference type="EMBL" id="KAA8492030.1"/>
    </source>
</evidence>
<keyword evidence="4" id="KW-1185">Reference proteome</keyword>
<dbReference type="InterPro" id="IPR049069">
    <property type="entry name" value="MRB1590-like_C"/>
</dbReference>
<dbReference type="Proteomes" id="UP000324585">
    <property type="component" value="Unassembled WGS sequence"/>
</dbReference>
<dbReference type="PANTHER" id="PTHR38149">
    <property type="entry name" value="ATPASE"/>
    <property type="match status" value="1"/>
</dbReference>
<dbReference type="EMBL" id="VRMN01000010">
    <property type="protein sequence ID" value="KAA8492030.1"/>
    <property type="molecule type" value="Genomic_DNA"/>
</dbReference>
<name>A0A5J4YM71_PORPP</name>
<feature type="domain" description="MRB1590-like C-terminal" evidence="2">
    <location>
        <begin position="133"/>
        <end position="238"/>
    </location>
</feature>
<dbReference type="OrthoDB" id="952at2759"/>
<evidence type="ECO:0000313" key="4">
    <source>
        <dbReference type="Proteomes" id="UP000324585"/>
    </source>
</evidence>
<dbReference type="InterPro" id="IPR019195">
    <property type="entry name" value="ABC_ATPase_put"/>
</dbReference>
<evidence type="ECO:0000259" key="2">
    <source>
        <dbReference type="Pfam" id="PF21117"/>
    </source>
</evidence>
<feature type="domain" description="ATPase of the ABC class C-terminal" evidence="1">
    <location>
        <begin position="2"/>
        <end position="101"/>
    </location>
</feature>
<dbReference type="InterPro" id="IPR046834">
    <property type="entry name" value="ABC_ATPase_C"/>
</dbReference>
<dbReference type="PANTHER" id="PTHR38149:SF1">
    <property type="entry name" value="ATPASE"/>
    <property type="match status" value="1"/>
</dbReference>
<organism evidence="3 4">
    <name type="scientific">Porphyridium purpureum</name>
    <name type="common">Red alga</name>
    <name type="synonym">Porphyridium cruentum</name>
    <dbReference type="NCBI Taxonomy" id="35688"/>
    <lineage>
        <taxon>Eukaryota</taxon>
        <taxon>Rhodophyta</taxon>
        <taxon>Bangiophyceae</taxon>
        <taxon>Porphyridiales</taxon>
        <taxon>Porphyridiaceae</taxon>
        <taxon>Porphyridium</taxon>
    </lineage>
</organism>
<protein>
    <submittedName>
        <fullName evidence="3">Uncharacterized protein</fullName>
    </submittedName>
</protein>
<sequence>MGCDLLIFDEDTCATNFMYRDAVMSALVGKHKEPITPFLERVRVLYESHGISSLWVVGSCGAFFDVADTVIMMDCYKAYDVSDEAKSISCAQGRGGAQQMSTAVLDSDAELSALLGSDRKIHLRSLAPAGGSKVYVRDMGRIQYGSEEFAINLRALEQLVELGQTRLIADAMQYVEMVSKQTAPVQGMKKLVARVEAALDAKGLDAVAPSGWKGIGYYSRPRPLELAAAINRWRLLKVSIDASAKD</sequence>
<dbReference type="Pfam" id="PF21117">
    <property type="entry name" value="MRB1590_C"/>
    <property type="match status" value="1"/>
</dbReference>
<gene>
    <name evidence="3" type="ORF">FVE85_3468</name>
</gene>
<proteinExistence type="predicted"/>
<accession>A0A5J4YM71</accession>
<evidence type="ECO:0000259" key="1">
    <source>
        <dbReference type="Pfam" id="PF09818"/>
    </source>
</evidence>
<dbReference type="AlphaFoldDB" id="A0A5J4YM71"/>
<dbReference type="OMA" id="PGAFMAK"/>